<dbReference type="GO" id="GO:0006890">
    <property type="term" value="P:retrograde vesicle-mediated transport, Golgi to endoplasmic reticulum"/>
    <property type="evidence" value="ECO:0007669"/>
    <property type="project" value="TreeGrafter"/>
</dbReference>
<keyword evidence="5" id="KW-0653">Protein transport</keyword>
<evidence type="ECO:0000256" key="6">
    <source>
        <dbReference type="ARBA" id="ARBA00022989"/>
    </source>
</evidence>
<accession>A0A4T0FNC4</accession>
<evidence type="ECO:0000259" key="10">
    <source>
        <dbReference type="PROSITE" id="PS50192"/>
    </source>
</evidence>
<evidence type="ECO:0000256" key="4">
    <source>
        <dbReference type="ARBA" id="ARBA00022692"/>
    </source>
</evidence>
<keyword evidence="7" id="KW-0175">Coiled coil</keyword>
<dbReference type="PANTHER" id="PTHR15959">
    <property type="entry name" value="SYNTAXIN-18"/>
    <property type="match status" value="1"/>
</dbReference>
<evidence type="ECO:0000256" key="5">
    <source>
        <dbReference type="ARBA" id="ARBA00022927"/>
    </source>
</evidence>
<comment type="similarity">
    <text evidence="2">Belongs to the syntaxin family.</text>
</comment>
<dbReference type="PANTHER" id="PTHR15959:SF0">
    <property type="entry name" value="SYNTAXIN-18"/>
    <property type="match status" value="1"/>
</dbReference>
<dbReference type="EMBL" id="SPNW01000022">
    <property type="protein sequence ID" value="TIA90022.1"/>
    <property type="molecule type" value="Genomic_DNA"/>
</dbReference>
<reference evidence="11 12" key="1">
    <citation type="submission" date="2019-03" db="EMBL/GenBank/DDBJ databases">
        <title>Sequencing 23 genomes of Wallemia ichthyophaga.</title>
        <authorList>
            <person name="Gostincar C."/>
        </authorList>
    </citation>
    <scope>NUCLEOTIDE SEQUENCE [LARGE SCALE GENOMIC DNA]</scope>
    <source>
        <strain evidence="11 12">EXF-5753</strain>
    </source>
</reference>
<dbReference type="Gene3D" id="1.20.5.110">
    <property type="match status" value="1"/>
</dbReference>
<dbReference type="InterPro" id="IPR000727">
    <property type="entry name" value="T_SNARE_dom"/>
</dbReference>
<feature type="transmembrane region" description="Helical" evidence="9">
    <location>
        <begin position="241"/>
        <end position="257"/>
    </location>
</feature>
<evidence type="ECO:0000313" key="11">
    <source>
        <dbReference type="EMBL" id="TIA90022.1"/>
    </source>
</evidence>
<dbReference type="PROSITE" id="PS50192">
    <property type="entry name" value="T_SNARE"/>
    <property type="match status" value="1"/>
</dbReference>
<keyword evidence="3" id="KW-0813">Transport</keyword>
<dbReference type="Proteomes" id="UP000310189">
    <property type="component" value="Unassembled WGS sequence"/>
</dbReference>
<comment type="subcellular location">
    <subcellularLocation>
        <location evidence="1">Membrane</location>
        <topology evidence="1">Single-pass type IV membrane protein</topology>
    </subcellularLocation>
</comment>
<keyword evidence="4 9" id="KW-0812">Transmembrane</keyword>
<organism evidence="11 12">
    <name type="scientific">Wallemia hederae</name>
    <dbReference type="NCBI Taxonomy" id="1540922"/>
    <lineage>
        <taxon>Eukaryota</taxon>
        <taxon>Fungi</taxon>
        <taxon>Dikarya</taxon>
        <taxon>Basidiomycota</taxon>
        <taxon>Wallemiomycotina</taxon>
        <taxon>Wallemiomycetes</taxon>
        <taxon>Wallemiales</taxon>
        <taxon>Wallemiaceae</taxon>
        <taxon>Wallemia</taxon>
    </lineage>
</organism>
<dbReference type="AlphaFoldDB" id="A0A4T0FNC4"/>
<keyword evidence="8 9" id="KW-0472">Membrane</keyword>
<protein>
    <recommendedName>
        <fullName evidence="10">t-SNARE coiled-coil homology domain-containing protein</fullName>
    </recommendedName>
</protein>
<dbReference type="GO" id="GO:0005783">
    <property type="term" value="C:endoplasmic reticulum"/>
    <property type="evidence" value="ECO:0007669"/>
    <property type="project" value="TreeGrafter"/>
</dbReference>
<sequence>MNRSEEFKAKCEGVNKNGVKEITKKKDELSDDFIFLLNTLNQLLKVLKSLSTLDSSLFEEINSILVQSNTKIKSLDKAINNDNFFDKFFTHKNALKQHQLGKLISLNSLLVKVTKKFQSLSQKKHSTKPRGYDQLEEVDYKPPEAAAEASTSQLTPQQLQLLDNENNDLIQSNKQDILNLNKAQQSLIQITSLQSEIMTQLTQQSKMVDQLYDDSLTTTGSLTDASKQLLKANNNQSSSRKFLVVFFFMAGFSLLFLE</sequence>
<feature type="domain" description="T-SNARE coiled-coil homology" evidence="10">
    <location>
        <begin position="179"/>
        <end position="232"/>
    </location>
</feature>
<name>A0A4T0FNC4_9BASI</name>
<proteinExistence type="inferred from homology"/>
<dbReference type="GO" id="GO:0031201">
    <property type="term" value="C:SNARE complex"/>
    <property type="evidence" value="ECO:0007669"/>
    <property type="project" value="TreeGrafter"/>
</dbReference>
<evidence type="ECO:0000313" key="12">
    <source>
        <dbReference type="Proteomes" id="UP000310189"/>
    </source>
</evidence>
<keyword evidence="12" id="KW-1185">Reference proteome</keyword>
<evidence type="ECO:0000256" key="9">
    <source>
        <dbReference type="SAM" id="Phobius"/>
    </source>
</evidence>
<dbReference type="OrthoDB" id="342981at2759"/>
<evidence type="ECO:0000256" key="7">
    <source>
        <dbReference type="ARBA" id="ARBA00023054"/>
    </source>
</evidence>
<gene>
    <name evidence="11" type="ORF">E3P99_01755</name>
</gene>
<evidence type="ECO:0000256" key="8">
    <source>
        <dbReference type="ARBA" id="ARBA00023136"/>
    </source>
</evidence>
<keyword evidence="6 9" id="KW-1133">Transmembrane helix</keyword>
<dbReference type="GO" id="GO:0015031">
    <property type="term" value="P:protein transport"/>
    <property type="evidence" value="ECO:0007669"/>
    <property type="project" value="UniProtKB-KW"/>
</dbReference>
<evidence type="ECO:0000256" key="3">
    <source>
        <dbReference type="ARBA" id="ARBA00022448"/>
    </source>
</evidence>
<evidence type="ECO:0000256" key="1">
    <source>
        <dbReference type="ARBA" id="ARBA00004211"/>
    </source>
</evidence>
<comment type="caution">
    <text evidence="11">The sequence shown here is derived from an EMBL/GenBank/DDBJ whole genome shotgun (WGS) entry which is preliminary data.</text>
</comment>
<evidence type="ECO:0000256" key="2">
    <source>
        <dbReference type="ARBA" id="ARBA00009063"/>
    </source>
</evidence>